<dbReference type="GO" id="GO:0015074">
    <property type="term" value="P:DNA integration"/>
    <property type="evidence" value="ECO:0007669"/>
    <property type="project" value="UniProtKB-KW"/>
</dbReference>
<keyword evidence="2" id="KW-0229">DNA integration</keyword>
<gene>
    <name evidence="3" type="ORF">SAMN05421863_106821</name>
</gene>
<protein>
    <recommendedName>
        <fullName evidence="5">Phage integrase family protein</fullName>
    </recommendedName>
</protein>
<name>A0A1I4UQI7_9PROT</name>
<keyword evidence="4" id="KW-1185">Reference proteome</keyword>
<evidence type="ECO:0000256" key="2">
    <source>
        <dbReference type="ARBA" id="ARBA00022908"/>
    </source>
</evidence>
<evidence type="ECO:0008006" key="5">
    <source>
        <dbReference type="Google" id="ProtNLM"/>
    </source>
</evidence>
<organism evidence="3 4">
    <name type="scientific">Nitrosomonas communis</name>
    <dbReference type="NCBI Taxonomy" id="44574"/>
    <lineage>
        <taxon>Bacteria</taxon>
        <taxon>Pseudomonadati</taxon>
        <taxon>Pseudomonadota</taxon>
        <taxon>Betaproteobacteria</taxon>
        <taxon>Nitrosomonadales</taxon>
        <taxon>Nitrosomonadaceae</taxon>
        <taxon>Nitrosomonas</taxon>
    </lineage>
</organism>
<evidence type="ECO:0000313" key="4">
    <source>
        <dbReference type="Proteomes" id="UP000183287"/>
    </source>
</evidence>
<sequence>MVVLFTQCFGVCPFVLDETMRIPFELFLAGFAITGNRKYIFPSIKSTVRPMSENTVNAALRLMGYEKDEMTGHGFHSMDSTLLHEHGWPHEAIERQLAHGVCEGISCI</sequence>
<comment type="similarity">
    <text evidence="1">Belongs to the 'phage' integrase family.</text>
</comment>
<evidence type="ECO:0000313" key="3">
    <source>
        <dbReference type="EMBL" id="SFM91191.1"/>
    </source>
</evidence>
<proteinExistence type="inferred from homology"/>
<dbReference type="SUPFAM" id="SSF56349">
    <property type="entry name" value="DNA breaking-rejoining enzymes"/>
    <property type="match status" value="1"/>
</dbReference>
<dbReference type="AlphaFoldDB" id="A0A1I4UQI7"/>
<dbReference type="InterPro" id="IPR011010">
    <property type="entry name" value="DNA_brk_join_enz"/>
</dbReference>
<dbReference type="InterPro" id="IPR050808">
    <property type="entry name" value="Phage_Integrase"/>
</dbReference>
<dbReference type="PANTHER" id="PTHR30629">
    <property type="entry name" value="PROPHAGE INTEGRASE"/>
    <property type="match status" value="1"/>
</dbReference>
<dbReference type="EMBL" id="FOUB01000068">
    <property type="protein sequence ID" value="SFM91191.1"/>
    <property type="molecule type" value="Genomic_DNA"/>
</dbReference>
<evidence type="ECO:0000256" key="1">
    <source>
        <dbReference type="ARBA" id="ARBA00008857"/>
    </source>
</evidence>
<accession>A0A1I4UQI7</accession>
<dbReference type="PANTHER" id="PTHR30629:SF2">
    <property type="entry name" value="PROPHAGE INTEGRASE INTS-RELATED"/>
    <property type="match status" value="1"/>
</dbReference>
<dbReference type="GO" id="GO:0003677">
    <property type="term" value="F:DNA binding"/>
    <property type="evidence" value="ECO:0007669"/>
    <property type="project" value="InterPro"/>
</dbReference>
<dbReference type="Proteomes" id="UP000183287">
    <property type="component" value="Unassembled WGS sequence"/>
</dbReference>
<reference evidence="4" key="1">
    <citation type="submission" date="2016-10" db="EMBL/GenBank/DDBJ databases">
        <authorList>
            <person name="Varghese N."/>
            <person name="Submissions S."/>
        </authorList>
    </citation>
    <scope>NUCLEOTIDE SEQUENCE [LARGE SCALE GENOMIC DNA]</scope>
    <source>
        <strain evidence="4">Nm44</strain>
    </source>
</reference>